<evidence type="ECO:0000256" key="1">
    <source>
        <dbReference type="SAM" id="MobiDB-lite"/>
    </source>
</evidence>
<sequence>MQPLACLATQPRVHSTAHRHTASSAEREFVQHHIKVRRRKIREMKNYTLHSLLTKSSTGSCLSG</sequence>
<dbReference type="EMBL" id="VSRR010001447">
    <property type="protein sequence ID" value="MPC25326.1"/>
    <property type="molecule type" value="Genomic_DNA"/>
</dbReference>
<organism evidence="2 3">
    <name type="scientific">Portunus trituberculatus</name>
    <name type="common">Swimming crab</name>
    <name type="synonym">Neptunus trituberculatus</name>
    <dbReference type="NCBI Taxonomy" id="210409"/>
    <lineage>
        <taxon>Eukaryota</taxon>
        <taxon>Metazoa</taxon>
        <taxon>Ecdysozoa</taxon>
        <taxon>Arthropoda</taxon>
        <taxon>Crustacea</taxon>
        <taxon>Multicrustacea</taxon>
        <taxon>Malacostraca</taxon>
        <taxon>Eumalacostraca</taxon>
        <taxon>Eucarida</taxon>
        <taxon>Decapoda</taxon>
        <taxon>Pleocyemata</taxon>
        <taxon>Brachyura</taxon>
        <taxon>Eubrachyura</taxon>
        <taxon>Portunoidea</taxon>
        <taxon>Portunidae</taxon>
        <taxon>Portuninae</taxon>
        <taxon>Portunus</taxon>
    </lineage>
</organism>
<protein>
    <submittedName>
        <fullName evidence="2">Uncharacterized protein</fullName>
    </submittedName>
</protein>
<keyword evidence="3" id="KW-1185">Reference proteome</keyword>
<feature type="region of interest" description="Disordered" evidence="1">
    <location>
        <begin position="1"/>
        <end position="27"/>
    </location>
</feature>
<dbReference type="AlphaFoldDB" id="A0A5B7DWF9"/>
<proteinExistence type="predicted"/>
<evidence type="ECO:0000313" key="2">
    <source>
        <dbReference type="EMBL" id="MPC25326.1"/>
    </source>
</evidence>
<evidence type="ECO:0000313" key="3">
    <source>
        <dbReference type="Proteomes" id="UP000324222"/>
    </source>
</evidence>
<reference evidence="2 3" key="1">
    <citation type="submission" date="2019-05" db="EMBL/GenBank/DDBJ databases">
        <title>Another draft genome of Portunus trituberculatus and its Hox gene families provides insights of decapod evolution.</title>
        <authorList>
            <person name="Jeong J.-H."/>
            <person name="Song I."/>
            <person name="Kim S."/>
            <person name="Choi T."/>
            <person name="Kim D."/>
            <person name="Ryu S."/>
            <person name="Kim W."/>
        </authorList>
    </citation>
    <scope>NUCLEOTIDE SEQUENCE [LARGE SCALE GENOMIC DNA]</scope>
    <source>
        <tissue evidence="2">Muscle</tissue>
    </source>
</reference>
<name>A0A5B7DWF9_PORTR</name>
<accession>A0A5B7DWF9</accession>
<comment type="caution">
    <text evidence="2">The sequence shown here is derived from an EMBL/GenBank/DDBJ whole genome shotgun (WGS) entry which is preliminary data.</text>
</comment>
<gene>
    <name evidence="2" type="ORF">E2C01_018432</name>
</gene>
<dbReference type="Proteomes" id="UP000324222">
    <property type="component" value="Unassembled WGS sequence"/>
</dbReference>